<dbReference type="Pfam" id="PF00579">
    <property type="entry name" value="tRNA-synt_1b"/>
    <property type="match status" value="1"/>
</dbReference>
<gene>
    <name evidence="7 9" type="primary">tyrS</name>
    <name evidence="9" type="ORF">MPOCJGCO_1950</name>
</gene>
<dbReference type="InterPro" id="IPR002307">
    <property type="entry name" value="Tyr-tRNA-ligase"/>
</dbReference>
<comment type="function">
    <text evidence="7">Catalyzes the attachment of tyrosine to tRNA(Tyr) in a two-step reaction: tyrosine is first activated by ATP to form Tyr-AMP and then transferred to the acceptor end of tRNA(Tyr).</text>
</comment>
<comment type="caution">
    <text evidence="9">The sequence shown here is derived from an EMBL/GenBank/DDBJ whole genome shotgun (WGS) entry which is preliminary data.</text>
</comment>
<comment type="subcellular location">
    <subcellularLocation>
        <location evidence="7">Cytoplasm</location>
    </subcellularLocation>
</comment>
<sequence length="424" mass="46518">MIPAETFVPKSEFLKVLAERGYVHQCSDFAGVDAAALEGRLTVYVGYDCTAASLHIGHLLSIMMLHWLQKTGGRPIALMGGGTTRVGDPSGRDESRKILSLEQIEANKAGIQKTFSRFLEFGDSGNGAVMVDNAEWLTKLNYIEMLRDIGRHFSVNRMMSMDSVRMRLERDQELSFLEFNYMILQAYDFVELNRRHGCLMQMGGSDQWGNIVTGIDLGRRMGHPGLLGLTCPLLTTASGAKMGKTAAGAVWLDAQMLSPYEYWQFWRNTEDADVERFLKLFTFLPLDTIAELSARTGAGINEAKTVLATEATALMHGREAAEAAAETARKTFVEGSLAADLPSVTVSRSLLEAGIGVLTAFGPEYAKLVPSTSEARRQIKSGGLKVNDVAVTDERGVLREADLTEDGVIKLSFGKKRHVLLRLA</sequence>
<feature type="short sequence motif" description="'HIGH' region" evidence="7">
    <location>
        <begin position="49"/>
        <end position="58"/>
    </location>
</feature>
<reference evidence="9" key="1">
    <citation type="journal article" date="2021" name="Front. Microbiol.">
        <title>Comprehensive Comparative Genomics and Phenotyping of Methylobacterium Species.</title>
        <authorList>
            <person name="Alessa O."/>
            <person name="Ogura Y."/>
            <person name="Fujitani Y."/>
            <person name="Takami H."/>
            <person name="Hayashi T."/>
            <person name="Sahin N."/>
            <person name="Tani A."/>
        </authorList>
    </citation>
    <scope>NUCLEOTIDE SEQUENCE</scope>
    <source>
        <strain evidence="9">DSM 23632</strain>
    </source>
</reference>
<dbReference type="PRINTS" id="PR01040">
    <property type="entry name" value="TRNASYNTHTYR"/>
</dbReference>
<evidence type="ECO:0000256" key="2">
    <source>
        <dbReference type="ARBA" id="ARBA00022741"/>
    </source>
</evidence>
<evidence type="ECO:0000313" key="9">
    <source>
        <dbReference type="EMBL" id="GJE59848.1"/>
    </source>
</evidence>
<comment type="subunit">
    <text evidence="7">Homodimer.</text>
</comment>
<dbReference type="GO" id="GO:0016874">
    <property type="term" value="F:ligase activity"/>
    <property type="evidence" value="ECO:0007669"/>
    <property type="project" value="UniProtKB-KW"/>
</dbReference>
<proteinExistence type="inferred from homology"/>
<dbReference type="EC" id="6.1.1.1" evidence="7"/>
<dbReference type="PROSITE" id="PS50889">
    <property type="entry name" value="S4"/>
    <property type="match status" value="1"/>
</dbReference>
<dbReference type="HAMAP" id="MF_02006">
    <property type="entry name" value="Tyr_tRNA_synth_type1"/>
    <property type="match status" value="1"/>
</dbReference>
<dbReference type="Gene3D" id="3.40.50.620">
    <property type="entry name" value="HUPs"/>
    <property type="match status" value="1"/>
</dbReference>
<dbReference type="InterPro" id="IPR024088">
    <property type="entry name" value="Tyr-tRNA-ligase_bac-type"/>
</dbReference>
<keyword evidence="5 7" id="KW-0030">Aminoacyl-tRNA synthetase</keyword>
<keyword evidence="7" id="KW-0963">Cytoplasm</keyword>
<dbReference type="PANTHER" id="PTHR11766">
    <property type="entry name" value="TYROSYL-TRNA SYNTHETASE"/>
    <property type="match status" value="1"/>
</dbReference>
<evidence type="ECO:0000256" key="3">
    <source>
        <dbReference type="ARBA" id="ARBA00022840"/>
    </source>
</evidence>
<dbReference type="InterPro" id="IPR024107">
    <property type="entry name" value="Tyr-tRNA-ligase_bac_1"/>
</dbReference>
<feature type="binding site" evidence="7">
    <location>
        <position position="185"/>
    </location>
    <ligand>
        <name>L-tyrosine</name>
        <dbReference type="ChEBI" id="CHEBI:58315"/>
    </ligand>
</feature>
<dbReference type="Gene3D" id="1.10.240.10">
    <property type="entry name" value="Tyrosyl-Transfer RNA Synthetase"/>
    <property type="match status" value="1"/>
</dbReference>
<evidence type="ECO:0000256" key="8">
    <source>
        <dbReference type="PROSITE-ProRule" id="PRU00182"/>
    </source>
</evidence>
<dbReference type="Gene3D" id="3.10.290.10">
    <property type="entry name" value="RNA-binding S4 domain"/>
    <property type="match status" value="1"/>
</dbReference>
<evidence type="ECO:0000256" key="4">
    <source>
        <dbReference type="ARBA" id="ARBA00022917"/>
    </source>
</evidence>
<dbReference type="InterPro" id="IPR014729">
    <property type="entry name" value="Rossmann-like_a/b/a_fold"/>
</dbReference>
<dbReference type="PANTHER" id="PTHR11766:SF0">
    <property type="entry name" value="TYROSINE--TRNA LIGASE, MITOCHONDRIAL"/>
    <property type="match status" value="1"/>
</dbReference>
<feature type="binding site" evidence="7">
    <location>
        <position position="44"/>
    </location>
    <ligand>
        <name>L-tyrosine</name>
        <dbReference type="ChEBI" id="CHEBI:58315"/>
    </ligand>
</feature>
<reference evidence="9" key="2">
    <citation type="submission" date="2021-08" db="EMBL/GenBank/DDBJ databases">
        <authorList>
            <person name="Tani A."/>
            <person name="Ola A."/>
            <person name="Ogura Y."/>
            <person name="Katsura K."/>
            <person name="Hayashi T."/>
        </authorList>
    </citation>
    <scope>NUCLEOTIDE SEQUENCE</scope>
    <source>
        <strain evidence="9">DSM 23632</strain>
    </source>
</reference>
<dbReference type="InterPro" id="IPR036986">
    <property type="entry name" value="S4_RNA-bd_sf"/>
</dbReference>
<dbReference type="Proteomes" id="UP001055057">
    <property type="component" value="Unassembled WGS sequence"/>
</dbReference>
<name>A0ABQ4TX76_9HYPH</name>
<evidence type="ECO:0000256" key="6">
    <source>
        <dbReference type="ARBA" id="ARBA00048248"/>
    </source>
</evidence>
<keyword evidence="10" id="KW-1185">Reference proteome</keyword>
<dbReference type="NCBIfam" id="TIGR00234">
    <property type="entry name" value="tyrS"/>
    <property type="match status" value="1"/>
</dbReference>
<comment type="similarity">
    <text evidence="7">Belongs to the class-I aminoacyl-tRNA synthetase family. TyrS type 1 subfamily.</text>
</comment>
<feature type="short sequence motif" description="'KMSKS' region" evidence="7">
    <location>
        <begin position="241"/>
        <end position="245"/>
    </location>
</feature>
<dbReference type="CDD" id="cd00805">
    <property type="entry name" value="TyrRS_core"/>
    <property type="match status" value="1"/>
</dbReference>
<dbReference type="RefSeq" id="WP_373875336.1">
    <property type="nucleotide sequence ID" value="NZ_BPRB01000097.1"/>
</dbReference>
<evidence type="ECO:0000256" key="1">
    <source>
        <dbReference type="ARBA" id="ARBA00022598"/>
    </source>
</evidence>
<evidence type="ECO:0000256" key="5">
    <source>
        <dbReference type="ARBA" id="ARBA00023146"/>
    </source>
</evidence>
<dbReference type="EMBL" id="BPRB01000097">
    <property type="protein sequence ID" value="GJE59848.1"/>
    <property type="molecule type" value="Genomic_DNA"/>
</dbReference>
<dbReference type="InterPro" id="IPR002305">
    <property type="entry name" value="aa-tRNA-synth_Ic"/>
</dbReference>
<keyword evidence="2 7" id="KW-0547">Nucleotide-binding</keyword>
<keyword evidence="3 7" id="KW-0067">ATP-binding</keyword>
<keyword evidence="1 7" id="KW-0436">Ligase</keyword>
<comment type="catalytic activity">
    <reaction evidence="6 7">
        <text>tRNA(Tyr) + L-tyrosine + ATP = L-tyrosyl-tRNA(Tyr) + AMP + diphosphate + H(+)</text>
        <dbReference type="Rhea" id="RHEA:10220"/>
        <dbReference type="Rhea" id="RHEA-COMP:9706"/>
        <dbReference type="Rhea" id="RHEA-COMP:9707"/>
        <dbReference type="ChEBI" id="CHEBI:15378"/>
        <dbReference type="ChEBI" id="CHEBI:30616"/>
        <dbReference type="ChEBI" id="CHEBI:33019"/>
        <dbReference type="ChEBI" id="CHEBI:58315"/>
        <dbReference type="ChEBI" id="CHEBI:78442"/>
        <dbReference type="ChEBI" id="CHEBI:78536"/>
        <dbReference type="ChEBI" id="CHEBI:456215"/>
        <dbReference type="EC" id="6.1.1.1"/>
    </reaction>
</comment>
<evidence type="ECO:0000256" key="7">
    <source>
        <dbReference type="HAMAP-Rule" id="MF_02006"/>
    </source>
</evidence>
<evidence type="ECO:0000313" key="10">
    <source>
        <dbReference type="Proteomes" id="UP001055057"/>
    </source>
</evidence>
<feature type="binding site" evidence="7">
    <location>
        <position position="244"/>
    </location>
    <ligand>
        <name>ATP</name>
        <dbReference type="ChEBI" id="CHEBI:30616"/>
    </ligand>
</feature>
<dbReference type="SUPFAM" id="SSF52374">
    <property type="entry name" value="Nucleotidylyl transferase"/>
    <property type="match status" value="1"/>
</dbReference>
<organism evidence="9 10">
    <name type="scientific">Methylobacterium trifolii</name>
    <dbReference type="NCBI Taxonomy" id="1003092"/>
    <lineage>
        <taxon>Bacteria</taxon>
        <taxon>Pseudomonadati</taxon>
        <taxon>Pseudomonadota</taxon>
        <taxon>Alphaproteobacteria</taxon>
        <taxon>Hyphomicrobiales</taxon>
        <taxon>Methylobacteriaceae</taxon>
        <taxon>Methylobacterium</taxon>
    </lineage>
</organism>
<keyword evidence="8" id="KW-0694">RNA-binding</keyword>
<keyword evidence="4 7" id="KW-0648">Protein biosynthesis</keyword>
<accession>A0ABQ4TX76</accession>
<feature type="binding site" evidence="7">
    <location>
        <position position="181"/>
    </location>
    <ligand>
        <name>L-tyrosine</name>
        <dbReference type="ChEBI" id="CHEBI:58315"/>
    </ligand>
</feature>
<protein>
    <recommendedName>
        <fullName evidence="7">Tyrosine--tRNA ligase</fullName>
        <ecNumber evidence="7">6.1.1.1</ecNumber>
    </recommendedName>
    <alternativeName>
        <fullName evidence="7">Tyrosyl-tRNA synthetase</fullName>
        <shortName evidence="7">TyrRS</shortName>
    </alternativeName>
</protein>
<dbReference type="CDD" id="cd00165">
    <property type="entry name" value="S4"/>
    <property type="match status" value="1"/>
</dbReference>
<dbReference type="SUPFAM" id="SSF55174">
    <property type="entry name" value="Alpha-L RNA-binding motif"/>
    <property type="match status" value="1"/>
</dbReference>